<dbReference type="AlphaFoldDB" id="A0A486KSZ2"/>
<proteinExistence type="predicted"/>
<name>A0A486KSZ2_KLEPN</name>
<gene>
    <name evidence="2" type="ORF">SAMEA4873556_05223</name>
</gene>
<feature type="region of interest" description="Disordered" evidence="1">
    <location>
        <begin position="36"/>
        <end position="95"/>
    </location>
</feature>
<feature type="compositionally biased region" description="Basic and acidic residues" evidence="1">
    <location>
        <begin position="75"/>
        <end position="95"/>
    </location>
</feature>
<dbReference type="EMBL" id="CAAHDC010000045">
    <property type="protein sequence ID" value="VGM47996.1"/>
    <property type="molecule type" value="Genomic_DNA"/>
</dbReference>
<evidence type="ECO:0000256" key="1">
    <source>
        <dbReference type="SAM" id="MobiDB-lite"/>
    </source>
</evidence>
<protein>
    <submittedName>
        <fullName evidence="2">Uncharacterized protein</fullName>
    </submittedName>
</protein>
<organism evidence="2">
    <name type="scientific">Klebsiella pneumoniae</name>
    <dbReference type="NCBI Taxonomy" id="573"/>
    <lineage>
        <taxon>Bacteria</taxon>
        <taxon>Pseudomonadati</taxon>
        <taxon>Pseudomonadota</taxon>
        <taxon>Gammaproteobacteria</taxon>
        <taxon>Enterobacterales</taxon>
        <taxon>Enterobacteriaceae</taxon>
        <taxon>Klebsiella/Raoultella group</taxon>
        <taxon>Klebsiella</taxon>
        <taxon>Klebsiella pneumoniae complex</taxon>
    </lineage>
</organism>
<evidence type="ECO:0000313" key="2">
    <source>
        <dbReference type="EMBL" id="VGM47996.1"/>
    </source>
</evidence>
<reference evidence="2" key="1">
    <citation type="submission" date="2019-03" db="EMBL/GenBank/DDBJ databases">
        <authorList>
            <consortium name="Pathogen Informatics"/>
        </authorList>
    </citation>
    <scope>NUCLEOTIDE SEQUENCE</scope>
    <source>
        <strain evidence="2">5012STDY7626355</strain>
    </source>
</reference>
<accession>A0A486KSZ2</accession>
<sequence length="128" mass="14388">MCADEVSSTCGGGKLCSECRGPDIPRTTACERAQKGFARNRQKHRQIEAQPQFIEPRQHRERGFGSSPQKKPHAGIKDKAVAFDTGTRQRRDARVKERRNVIHDVASGCLAPICLPVLHRMHNDEFGR</sequence>